<organism evidence="8 9">
    <name type="scientific">Papiliotrema laurentii</name>
    <name type="common">Cryptococcus laurentii</name>
    <dbReference type="NCBI Taxonomy" id="5418"/>
    <lineage>
        <taxon>Eukaryota</taxon>
        <taxon>Fungi</taxon>
        <taxon>Dikarya</taxon>
        <taxon>Basidiomycota</taxon>
        <taxon>Agaricomycotina</taxon>
        <taxon>Tremellomycetes</taxon>
        <taxon>Tremellales</taxon>
        <taxon>Rhynchogastremaceae</taxon>
        <taxon>Papiliotrema</taxon>
    </lineage>
</organism>
<feature type="transmembrane region" description="Helical" evidence="7">
    <location>
        <begin position="346"/>
        <end position="370"/>
    </location>
</feature>
<dbReference type="GO" id="GO:0006865">
    <property type="term" value="P:amino acid transport"/>
    <property type="evidence" value="ECO:0007669"/>
    <property type="project" value="InterPro"/>
</dbReference>
<feature type="compositionally biased region" description="Low complexity" evidence="6">
    <location>
        <begin position="18"/>
        <end position="29"/>
    </location>
</feature>
<feature type="region of interest" description="Disordered" evidence="6">
    <location>
        <begin position="1"/>
        <end position="38"/>
    </location>
</feature>
<feature type="transmembrane region" description="Helical" evidence="7">
    <location>
        <begin position="391"/>
        <end position="414"/>
    </location>
</feature>
<keyword evidence="9" id="KW-1185">Reference proteome</keyword>
<evidence type="ECO:0000256" key="7">
    <source>
        <dbReference type="SAM" id="Phobius"/>
    </source>
</evidence>
<dbReference type="AlphaFoldDB" id="A0AAD9CT28"/>
<comment type="caution">
    <text evidence="8">The sequence shown here is derived from an EMBL/GenBank/DDBJ whole genome shotgun (WGS) entry which is preliminary data.</text>
</comment>
<feature type="transmembrane region" description="Helical" evidence="7">
    <location>
        <begin position="195"/>
        <end position="220"/>
    </location>
</feature>
<feature type="compositionally biased region" description="Basic and acidic residues" evidence="6">
    <location>
        <begin position="1"/>
        <end position="17"/>
    </location>
</feature>
<evidence type="ECO:0000256" key="4">
    <source>
        <dbReference type="ARBA" id="ARBA00022989"/>
    </source>
</evidence>
<feature type="transmembrane region" description="Helical" evidence="7">
    <location>
        <begin position="319"/>
        <end position="340"/>
    </location>
</feature>
<evidence type="ECO:0000256" key="2">
    <source>
        <dbReference type="ARBA" id="ARBA00022448"/>
    </source>
</evidence>
<dbReference type="Proteomes" id="UP001182556">
    <property type="component" value="Unassembled WGS sequence"/>
</dbReference>
<dbReference type="InterPro" id="IPR002293">
    <property type="entry name" value="AA/rel_permease1"/>
</dbReference>
<feature type="transmembrane region" description="Helical" evidence="7">
    <location>
        <begin position="227"/>
        <end position="247"/>
    </location>
</feature>
<protein>
    <submittedName>
        <fullName evidence="8">Amino acid permease-domain-containing protein</fullName>
    </submittedName>
</protein>
<proteinExistence type="predicted"/>
<keyword evidence="4 7" id="KW-1133">Transmembrane helix</keyword>
<feature type="compositionally biased region" description="Basic and acidic residues" evidence="6">
    <location>
        <begin position="745"/>
        <end position="769"/>
    </location>
</feature>
<dbReference type="GO" id="GO:0016020">
    <property type="term" value="C:membrane"/>
    <property type="evidence" value="ECO:0007669"/>
    <property type="project" value="UniProtKB-SubCell"/>
</dbReference>
<feature type="region of interest" description="Disordered" evidence="6">
    <location>
        <begin position="59"/>
        <end position="153"/>
    </location>
</feature>
<feature type="transmembrane region" description="Helical" evidence="7">
    <location>
        <begin position="426"/>
        <end position="450"/>
    </location>
</feature>
<dbReference type="Gene3D" id="1.20.1740.10">
    <property type="entry name" value="Amino acid/polyamine transporter I"/>
    <property type="match status" value="1"/>
</dbReference>
<evidence type="ECO:0000256" key="5">
    <source>
        <dbReference type="ARBA" id="ARBA00023136"/>
    </source>
</evidence>
<reference evidence="8" key="1">
    <citation type="submission" date="2023-02" db="EMBL/GenBank/DDBJ databases">
        <title>Identification and recombinant expression of a fungal hydrolase from Papiliotrema laurentii that hydrolyzes apple cutin and clears colloidal polyester polyurethane.</title>
        <authorList>
            <consortium name="DOE Joint Genome Institute"/>
            <person name="Roman V.A."/>
            <person name="Bojanowski C."/>
            <person name="Crable B.R."/>
            <person name="Wagner D.N."/>
            <person name="Hung C.S."/>
            <person name="Nadeau L.J."/>
            <person name="Schratz L."/>
            <person name="Haridas S."/>
            <person name="Pangilinan J."/>
            <person name="Lipzen A."/>
            <person name="Na H."/>
            <person name="Yan M."/>
            <person name="Ng V."/>
            <person name="Grigoriev I.V."/>
            <person name="Spatafora J.W."/>
            <person name="Barlow D."/>
            <person name="Biffinger J."/>
            <person name="Kelley-Loughnane N."/>
            <person name="Varaljay V.A."/>
            <person name="Crookes-Goodson W.J."/>
        </authorList>
    </citation>
    <scope>NUCLEOTIDE SEQUENCE</scope>
    <source>
        <strain evidence="8">5307AH</strain>
    </source>
</reference>
<evidence type="ECO:0000313" key="8">
    <source>
        <dbReference type="EMBL" id="KAK1920975.1"/>
    </source>
</evidence>
<dbReference type="Pfam" id="PF13520">
    <property type="entry name" value="AA_permease_2"/>
    <property type="match status" value="1"/>
</dbReference>
<feature type="transmembrane region" description="Helical" evidence="7">
    <location>
        <begin position="554"/>
        <end position="578"/>
    </location>
</feature>
<evidence type="ECO:0000256" key="6">
    <source>
        <dbReference type="SAM" id="MobiDB-lite"/>
    </source>
</evidence>
<evidence type="ECO:0000313" key="9">
    <source>
        <dbReference type="Proteomes" id="UP001182556"/>
    </source>
</evidence>
<keyword evidence="2" id="KW-0813">Transport</keyword>
<evidence type="ECO:0000256" key="1">
    <source>
        <dbReference type="ARBA" id="ARBA00004141"/>
    </source>
</evidence>
<sequence length="769" mass="83155">MRDLSDRHPSPYLDDSRSSTALGLSSTSGFPGAPTPFNTFIETQIASTVSDHDQEIIEEPPLPRDTSIRPSLASLPSVTSSYPNASLSSRSGSHLLRFSSSDSISLPRSTRPVPAPPTILRNGAAGDNGIAQYSHTDRSSFSHASTPATPGSGKLLVHEEVTVGHAPMGMKQGEVDAHRLQQLGYDPVLGRDYTFWSSLAISTINIGCLQGVVFGVAGAYSYGGPMMLLVAWPLSGFFAIFLTLALAEQASAYPVSGAMASWAWKLARGGVGGERGWGWLMGGVVLGGHLGNVLLVAWEITSIIEGTMSMAFNYEPQGWHSVCFYLAVMVVSGFIGSSGWGRSHRFWLACGAFGIAVYLILNVSLLTTVVRHPEHHISRQFFNTTGWSSRAYVYILGWQFTCIATGADASAHMAEETQRPARNVPNAMVCSMIISYVLGYISMVLLLLAVRAEDIVEISRHHFPFGHILERAINTQGAIAICSLLIVLLTFQVHAQLQASSRFVFSLARDNAMPFSEAIRRTNSTKQPVVANWVVVGLSVPFCLLTIAGKGTLYSVLAVTAMSLSYWGYVVPVMLYLLSGKDLQTEGRSSWSLRRFSKPAACMGILYGLAVIITQMLPGKRPVTAQSISWSPVILVGTGLICLITWKLYGDKHYSGPIRALTKWETGVEIDLQSALASQRSRRTNSGGNSSETPKASAYSALGHTGTGTRVAVESAEEESVWTDATESRVTQSTITRSRGTQLDTVERISEDQDGEDRMRGDRDHAKTA</sequence>
<feature type="region of interest" description="Disordered" evidence="6">
    <location>
        <begin position="675"/>
        <end position="769"/>
    </location>
</feature>
<dbReference type="PANTHER" id="PTHR45649">
    <property type="entry name" value="AMINO-ACID PERMEASE BAT1"/>
    <property type="match status" value="1"/>
</dbReference>
<dbReference type="EMBL" id="JAODAN010000012">
    <property type="protein sequence ID" value="KAK1920975.1"/>
    <property type="molecule type" value="Genomic_DNA"/>
</dbReference>
<feature type="transmembrane region" description="Helical" evidence="7">
    <location>
        <begin position="599"/>
        <end position="617"/>
    </location>
</feature>
<evidence type="ECO:0000256" key="3">
    <source>
        <dbReference type="ARBA" id="ARBA00022692"/>
    </source>
</evidence>
<feature type="compositionally biased region" description="Low complexity" evidence="6">
    <location>
        <begin position="86"/>
        <end position="111"/>
    </location>
</feature>
<comment type="subcellular location">
    <subcellularLocation>
        <location evidence="1">Membrane</location>
        <topology evidence="1">Multi-pass membrane protein</topology>
    </subcellularLocation>
</comment>
<gene>
    <name evidence="8" type="ORF">DB88DRAFT_501731</name>
</gene>
<dbReference type="PANTHER" id="PTHR45649:SF9">
    <property type="entry name" value="AMINO-ACID PERMEASE 2"/>
    <property type="match status" value="1"/>
</dbReference>
<feature type="transmembrane region" description="Helical" evidence="7">
    <location>
        <begin position="277"/>
        <end position="298"/>
    </location>
</feature>
<keyword evidence="3 7" id="KW-0812">Transmembrane</keyword>
<feature type="compositionally biased region" description="Polar residues" evidence="6">
    <location>
        <begin position="723"/>
        <end position="744"/>
    </location>
</feature>
<accession>A0AAD9CT28</accession>
<feature type="transmembrane region" description="Helical" evidence="7">
    <location>
        <begin position="629"/>
        <end position="649"/>
    </location>
</feature>
<dbReference type="GO" id="GO:0022857">
    <property type="term" value="F:transmembrane transporter activity"/>
    <property type="evidence" value="ECO:0007669"/>
    <property type="project" value="InterPro"/>
</dbReference>
<keyword evidence="5 7" id="KW-0472">Membrane</keyword>
<name>A0AAD9CT28_PAPLA</name>
<feature type="transmembrane region" description="Helical" evidence="7">
    <location>
        <begin position="529"/>
        <end position="548"/>
    </location>
</feature>
<dbReference type="InterPro" id="IPR004840">
    <property type="entry name" value="Amino_acid_permease_CS"/>
</dbReference>
<dbReference type="PROSITE" id="PS00218">
    <property type="entry name" value="AMINO_ACID_PERMEASE_1"/>
    <property type="match status" value="1"/>
</dbReference>
<feature type="compositionally biased region" description="Polar residues" evidence="6">
    <location>
        <begin position="74"/>
        <end position="85"/>
    </location>
</feature>